<comment type="caution">
    <text evidence="11">The sequence shown here is derived from an EMBL/GenBank/DDBJ whole genome shotgun (WGS) entry which is preliminary data.</text>
</comment>
<evidence type="ECO:0000256" key="2">
    <source>
        <dbReference type="ARBA" id="ARBA00004245"/>
    </source>
</evidence>
<dbReference type="SMART" id="SM00676">
    <property type="entry name" value="DM10"/>
    <property type="match status" value="1"/>
</dbReference>
<dbReference type="EMBL" id="JPWV03000131">
    <property type="protein sequence ID" value="KAG2523739.1"/>
    <property type="molecule type" value="Genomic_DNA"/>
</dbReference>
<reference evidence="8" key="1">
    <citation type="journal article" date="2015" name="Genom Data">
        <title>Genome sequences of six Phytophthora species associated with forests in New Zealand.</title>
        <authorList>
            <person name="Studholme D.J."/>
            <person name="McDougal R.L."/>
            <person name="Sambles C."/>
            <person name="Hansen E."/>
            <person name="Hardy G."/>
            <person name="Grant M."/>
            <person name="Ganley R.J."/>
            <person name="Williams N.M."/>
        </authorList>
    </citation>
    <scope>NUCLEOTIDE SEQUENCE</scope>
    <source>
        <strain evidence="8">NZFS 2646</strain>
        <strain evidence="9">NZFS 3630</strain>
    </source>
</reference>
<dbReference type="Gene3D" id="3.30.70.141">
    <property type="entry name" value="Nucleoside diphosphate kinase-like domain"/>
    <property type="match status" value="1"/>
</dbReference>
<dbReference type="SUPFAM" id="SSF54919">
    <property type="entry name" value="Nucleoside diphosphate kinase, NDK"/>
    <property type="match status" value="1"/>
</dbReference>
<evidence type="ECO:0000313" key="10">
    <source>
        <dbReference type="EMBL" id="RLN14749.1"/>
    </source>
</evidence>
<gene>
    <name evidence="10" type="ORF">BBI17_002024</name>
    <name evidence="11" type="ORF">BBO99_00002128</name>
    <name evidence="8" type="ORF">JM16_004980</name>
    <name evidence="9" type="ORF">JM18_004871</name>
</gene>
<keyword evidence="3" id="KW-0963">Cytoplasm</keyword>
<proteinExistence type="inferred from homology"/>
<evidence type="ECO:0000313" key="8">
    <source>
        <dbReference type="EMBL" id="KAG2523739.1"/>
    </source>
</evidence>
<dbReference type="EMBL" id="JPWU03000123">
    <property type="protein sequence ID" value="KAG2525524.1"/>
    <property type="molecule type" value="Genomic_DNA"/>
</dbReference>
<reference evidence="12 13" key="2">
    <citation type="submission" date="2018-07" db="EMBL/GenBank/DDBJ databases">
        <title>Genome sequencing of oomycete isolates from Chile give support for New Zealand origin for Phytophthora kernoviae and make available the first Nothophytophthora sp. genome.</title>
        <authorList>
            <person name="Studholme D.J."/>
            <person name="Sanfuentes E."/>
            <person name="Panda P."/>
            <person name="Hill R."/>
            <person name="Sambles C."/>
            <person name="Grant M."/>
            <person name="Williams N.M."/>
            <person name="Mcdougal R.L."/>
        </authorList>
    </citation>
    <scope>NUCLEOTIDE SEQUENCE [LARGE SCALE GENOMIC DNA]</scope>
    <source>
        <strain evidence="10">Chile2</strain>
        <strain evidence="11">Chile4</strain>
    </source>
</reference>
<reference evidence="8" key="3">
    <citation type="submission" date="2020-06" db="EMBL/GenBank/DDBJ databases">
        <authorList>
            <person name="Studholme D.J."/>
        </authorList>
    </citation>
    <scope>NUCLEOTIDE SEQUENCE</scope>
    <source>
        <strain evidence="8">NZFS 2646</strain>
        <strain evidence="9">NZFS 3630</strain>
    </source>
</reference>
<evidence type="ECO:0000313" key="9">
    <source>
        <dbReference type="EMBL" id="KAG2525524.1"/>
    </source>
</evidence>
<dbReference type="GO" id="GO:0005879">
    <property type="term" value="C:axonemal microtubule"/>
    <property type="evidence" value="ECO:0007669"/>
    <property type="project" value="TreeGrafter"/>
</dbReference>
<dbReference type="STRING" id="325452.A0A421GYB5"/>
<name>A0A421GYB5_9STRA</name>
<feature type="domain" description="DM10" evidence="7">
    <location>
        <begin position="3"/>
        <end position="90"/>
    </location>
</feature>
<dbReference type="Proteomes" id="UP000792063">
    <property type="component" value="Unassembled WGS sequence"/>
</dbReference>
<dbReference type="PROSITE" id="PS51374">
    <property type="entry name" value="NDPK_LIKE"/>
    <property type="match status" value="1"/>
</dbReference>
<dbReference type="InterPro" id="IPR006602">
    <property type="entry name" value="DM10_dom"/>
</dbReference>
<organism evidence="11 12">
    <name type="scientific">Phytophthora kernoviae</name>
    <dbReference type="NCBI Taxonomy" id="325452"/>
    <lineage>
        <taxon>Eukaryota</taxon>
        <taxon>Sar</taxon>
        <taxon>Stramenopiles</taxon>
        <taxon>Oomycota</taxon>
        <taxon>Peronosporomycetes</taxon>
        <taxon>Peronosporales</taxon>
        <taxon>Peronosporaceae</taxon>
        <taxon>Phytophthora</taxon>
    </lineage>
</organism>
<comment type="caution">
    <text evidence="6">Lacks conserved residue(s) required for the propagation of feature annotation.</text>
</comment>
<evidence type="ECO:0000256" key="6">
    <source>
        <dbReference type="PROSITE-ProRule" id="PRU00706"/>
    </source>
</evidence>
<keyword evidence="12" id="KW-1185">Reference proteome</keyword>
<dbReference type="Proteomes" id="UP000785171">
    <property type="component" value="Unassembled WGS sequence"/>
</dbReference>
<evidence type="ECO:0000256" key="5">
    <source>
        <dbReference type="ARBA" id="ARBA00023273"/>
    </source>
</evidence>
<evidence type="ECO:0000313" key="13">
    <source>
        <dbReference type="Proteomes" id="UP000285883"/>
    </source>
</evidence>
<dbReference type="Pfam" id="PF00334">
    <property type="entry name" value="NDK"/>
    <property type="match status" value="1"/>
</dbReference>
<dbReference type="Proteomes" id="UP000285883">
    <property type="component" value="Unassembled WGS sequence"/>
</dbReference>
<protein>
    <recommendedName>
        <fullName evidence="7">DM10 domain-containing protein</fullName>
    </recommendedName>
</protein>
<evidence type="ECO:0000313" key="11">
    <source>
        <dbReference type="EMBL" id="RLN83456.1"/>
    </source>
</evidence>
<comment type="similarity">
    <text evidence="6">Belongs to the NDK family.</text>
</comment>
<sequence length="274" mass="30942">MDEEEKLAFFLEWCDPQSGQKKEYIMHYHGDNTVELVERKTKKLFLKRIHIPTVTLEGLYIGGSINVYSRQLTIVEAANEFTRQMLQQREAKAVFVITPNGYAHIGRTIQLIEASGLSVRNLRMVLLQRAHLATLQTFEGIVDINGLLGDASVLVEVRQPTSKKFQDARMKLKTEGLEEVVLIAEHGLEVFKPGPNLADPFPTTAVLDNCTLCLIRPRILREARAGEIVDAILTAGFEVSALKLVHLQMNEADELFQIYKGVVRQYHVRITSTT</sequence>
<dbReference type="EMBL" id="MBDN02000033">
    <property type="protein sequence ID" value="RLN83456.1"/>
    <property type="molecule type" value="Genomic_DNA"/>
</dbReference>
<dbReference type="InterPro" id="IPR036850">
    <property type="entry name" value="NDK-like_dom_sf"/>
</dbReference>
<accession>A0A421GYB5</accession>
<dbReference type="PANTHER" id="PTHR43109">
    <property type="entry name" value="NUCLEOSIDE DIPHOSPHATE KINASE 7"/>
    <property type="match status" value="1"/>
</dbReference>
<dbReference type="EMBL" id="MAYM02001550">
    <property type="protein sequence ID" value="RLN14749.1"/>
    <property type="molecule type" value="Genomic_DNA"/>
</dbReference>
<evidence type="ECO:0000259" key="7">
    <source>
        <dbReference type="PROSITE" id="PS51336"/>
    </source>
</evidence>
<dbReference type="AlphaFoldDB" id="A0A421GYB5"/>
<evidence type="ECO:0000256" key="3">
    <source>
        <dbReference type="ARBA" id="ARBA00022490"/>
    </source>
</evidence>
<dbReference type="Proteomes" id="UP000285624">
    <property type="component" value="Unassembled WGS sequence"/>
</dbReference>
<dbReference type="Gene3D" id="2.30.29.170">
    <property type="match status" value="1"/>
</dbReference>
<dbReference type="InterPro" id="IPR034907">
    <property type="entry name" value="NDK-like_dom"/>
</dbReference>
<evidence type="ECO:0000256" key="4">
    <source>
        <dbReference type="ARBA" id="ARBA00023212"/>
    </source>
</evidence>
<keyword evidence="4" id="KW-0206">Cytoskeleton</keyword>
<dbReference type="PANTHER" id="PTHR43109:SF2">
    <property type="entry name" value="NUCLEOSIDE DIPHOSPHATE KINASE 7"/>
    <property type="match status" value="1"/>
</dbReference>
<evidence type="ECO:0000256" key="1">
    <source>
        <dbReference type="ARBA" id="ARBA00004138"/>
    </source>
</evidence>
<evidence type="ECO:0000313" key="12">
    <source>
        <dbReference type="Proteomes" id="UP000285624"/>
    </source>
</evidence>
<keyword evidence="5" id="KW-0966">Cell projection</keyword>
<dbReference type="PROSITE" id="PS51336">
    <property type="entry name" value="DM10"/>
    <property type="match status" value="1"/>
</dbReference>
<comment type="subcellular location">
    <subcellularLocation>
        <location evidence="1">Cell projection</location>
        <location evidence="1">Cilium</location>
    </subcellularLocation>
    <subcellularLocation>
        <location evidence="2">Cytoplasm</location>
        <location evidence="2">Cytoskeleton</location>
    </subcellularLocation>
</comment>